<sequence>MIQRRAVTGEMADKENKVGQRNRPKPSRIPRPVSRARSKPLQPHNSVSQPSLPPPPLPPPPPPLSLPSPPPPLSLPSPPPRTRVSHTPSKVKPVPDFARLHKSFQEKITKAKEKKVLTEFKTFYLTPSSGKRNTTQPVEQEKKERKREGTVEVEYKETSQPPPDVCFDEISGPLVLGLPPALPFSPRQQIRLSVYSKTERALQRLLQSSSVVKQGAAHGAKTGQFPEMLQRLVQTTVSSIRTVSRCPETRDPGLDGVKVKLESQLECVEEEDEEGPPAPESPPHLLHSPPTFTRPRPPLPSNTADTAPPISVYTTEPELCATLWNRNNSPDTGRPSCPVARLLDQCYFLPVPNVVCRDCSYRLRT</sequence>
<dbReference type="AlphaFoldDB" id="A0AA35WK17"/>
<dbReference type="Proteomes" id="UP001174909">
    <property type="component" value="Unassembled WGS sequence"/>
</dbReference>
<evidence type="ECO:0000313" key="2">
    <source>
        <dbReference type="EMBL" id="CAI8017245.1"/>
    </source>
</evidence>
<comment type="caution">
    <text evidence="2">The sequence shown here is derived from an EMBL/GenBank/DDBJ whole genome shotgun (WGS) entry which is preliminary data.</text>
</comment>
<protein>
    <submittedName>
        <fullName evidence="2">Uncharacterized protein</fullName>
    </submittedName>
</protein>
<organism evidence="2 3">
    <name type="scientific">Geodia barretti</name>
    <name type="common">Barrett's horny sponge</name>
    <dbReference type="NCBI Taxonomy" id="519541"/>
    <lineage>
        <taxon>Eukaryota</taxon>
        <taxon>Metazoa</taxon>
        <taxon>Porifera</taxon>
        <taxon>Demospongiae</taxon>
        <taxon>Heteroscleromorpha</taxon>
        <taxon>Tetractinellida</taxon>
        <taxon>Astrophorina</taxon>
        <taxon>Geodiidae</taxon>
        <taxon>Geodia</taxon>
    </lineage>
</organism>
<evidence type="ECO:0000256" key="1">
    <source>
        <dbReference type="SAM" id="MobiDB-lite"/>
    </source>
</evidence>
<feature type="compositionally biased region" description="Pro residues" evidence="1">
    <location>
        <begin position="51"/>
        <end position="81"/>
    </location>
</feature>
<feature type="compositionally biased region" description="Polar residues" evidence="1">
    <location>
        <begin position="126"/>
        <end position="138"/>
    </location>
</feature>
<dbReference type="EMBL" id="CASHTH010001609">
    <property type="protein sequence ID" value="CAI8017245.1"/>
    <property type="molecule type" value="Genomic_DNA"/>
</dbReference>
<feature type="compositionally biased region" description="Basic and acidic residues" evidence="1">
    <location>
        <begin position="139"/>
        <end position="157"/>
    </location>
</feature>
<accession>A0AA35WK17</accession>
<feature type="region of interest" description="Disordered" evidence="1">
    <location>
        <begin position="266"/>
        <end position="310"/>
    </location>
</feature>
<reference evidence="2" key="1">
    <citation type="submission" date="2023-03" db="EMBL/GenBank/DDBJ databases">
        <authorList>
            <person name="Steffen K."/>
            <person name="Cardenas P."/>
        </authorList>
    </citation>
    <scope>NUCLEOTIDE SEQUENCE</scope>
</reference>
<evidence type="ECO:0000313" key="3">
    <source>
        <dbReference type="Proteomes" id="UP001174909"/>
    </source>
</evidence>
<gene>
    <name evidence="2" type="ORF">GBAR_LOCUS10502</name>
</gene>
<keyword evidence="3" id="KW-1185">Reference proteome</keyword>
<feature type="region of interest" description="Disordered" evidence="1">
    <location>
        <begin position="126"/>
        <end position="166"/>
    </location>
</feature>
<proteinExistence type="predicted"/>
<name>A0AA35WK17_GEOBA</name>
<feature type="compositionally biased region" description="Low complexity" evidence="1">
    <location>
        <begin position="283"/>
        <end position="294"/>
    </location>
</feature>
<feature type="region of interest" description="Disordered" evidence="1">
    <location>
        <begin position="1"/>
        <end position="98"/>
    </location>
</feature>
<feature type="compositionally biased region" description="Basic residues" evidence="1">
    <location>
        <begin position="20"/>
        <end position="38"/>
    </location>
</feature>